<comment type="similarity">
    <text evidence="1">Belongs to the GCN1 family.</text>
</comment>
<accession>A0A1X2G599</accession>
<dbReference type="Pfam" id="PF24987">
    <property type="entry name" value="HEAT_EF3_N"/>
    <property type="match status" value="3"/>
</dbReference>
<organism evidence="7 8">
    <name type="scientific">Hesseltinella vesiculosa</name>
    <dbReference type="NCBI Taxonomy" id="101127"/>
    <lineage>
        <taxon>Eukaryota</taxon>
        <taxon>Fungi</taxon>
        <taxon>Fungi incertae sedis</taxon>
        <taxon>Mucoromycota</taxon>
        <taxon>Mucoromycotina</taxon>
        <taxon>Mucoromycetes</taxon>
        <taxon>Mucorales</taxon>
        <taxon>Cunninghamellaceae</taxon>
        <taxon>Hesseltinella</taxon>
    </lineage>
</organism>
<dbReference type="SMART" id="SM01349">
    <property type="entry name" value="TOG"/>
    <property type="match status" value="1"/>
</dbReference>
<dbReference type="InterPro" id="IPR034085">
    <property type="entry name" value="TOG"/>
</dbReference>
<proteinExistence type="inferred from homology"/>
<gene>
    <name evidence="7" type="ORF">DM01DRAFT_1411308</name>
</gene>
<feature type="repeat" description="HEAT" evidence="4">
    <location>
        <begin position="1670"/>
        <end position="1708"/>
    </location>
</feature>
<dbReference type="GO" id="GO:1904688">
    <property type="term" value="P:regulation of cytoplasmic translational initiation"/>
    <property type="evidence" value="ECO:0007669"/>
    <property type="project" value="UniProtKB-ARBA"/>
</dbReference>
<feature type="repeat" description="HEAT" evidence="4">
    <location>
        <begin position="2033"/>
        <end position="2070"/>
    </location>
</feature>
<dbReference type="Pfam" id="PF24984">
    <property type="entry name" value="HEAT_EF3_GNC1"/>
    <property type="match status" value="1"/>
</dbReference>
<dbReference type="InterPro" id="IPR056809">
    <property type="entry name" value="HEAT_GCN1_fung"/>
</dbReference>
<dbReference type="Pfam" id="PF24916">
    <property type="entry name" value="HEAT_GCN1_fung"/>
    <property type="match status" value="1"/>
</dbReference>
<comment type="caution">
    <text evidence="7">The sequence shown here is derived from an EMBL/GenBank/DDBJ whole genome shotgun (WGS) entry which is preliminary data.</text>
</comment>
<protein>
    <recommendedName>
        <fullName evidence="3">eIF-2-alpha kinase activator GCN1</fullName>
    </recommendedName>
</protein>
<dbReference type="Pfam" id="PF23271">
    <property type="entry name" value="HEAT_GCN1"/>
    <property type="match status" value="1"/>
</dbReference>
<dbReference type="EMBL" id="MCGT01000048">
    <property type="protein sequence ID" value="ORX44432.1"/>
    <property type="molecule type" value="Genomic_DNA"/>
</dbReference>
<feature type="compositionally biased region" description="Polar residues" evidence="5">
    <location>
        <begin position="1864"/>
        <end position="1874"/>
    </location>
</feature>
<dbReference type="InterPro" id="IPR021133">
    <property type="entry name" value="HEAT_type_2"/>
</dbReference>
<dbReference type="InterPro" id="IPR011989">
    <property type="entry name" value="ARM-like"/>
</dbReference>
<dbReference type="PANTHER" id="PTHR23346:SF7">
    <property type="entry name" value="STALLED RIBOSOME SENSOR GCN1"/>
    <property type="match status" value="1"/>
</dbReference>
<name>A0A1X2G599_9FUNG</name>
<dbReference type="GO" id="GO:0005829">
    <property type="term" value="C:cytosol"/>
    <property type="evidence" value="ECO:0007669"/>
    <property type="project" value="TreeGrafter"/>
</dbReference>
<feature type="repeat" description="HEAT" evidence="4">
    <location>
        <begin position="1551"/>
        <end position="1587"/>
    </location>
</feature>
<feature type="domain" description="TOG" evidence="6">
    <location>
        <begin position="1381"/>
        <end position="1610"/>
    </location>
</feature>
<evidence type="ECO:0000259" key="6">
    <source>
        <dbReference type="SMART" id="SM01349"/>
    </source>
</evidence>
<reference evidence="7 8" key="1">
    <citation type="submission" date="2016-07" db="EMBL/GenBank/DDBJ databases">
        <title>Pervasive Adenine N6-methylation of Active Genes in Fungi.</title>
        <authorList>
            <consortium name="DOE Joint Genome Institute"/>
            <person name="Mondo S.J."/>
            <person name="Dannebaum R.O."/>
            <person name="Kuo R.C."/>
            <person name="Labutti K."/>
            <person name="Haridas S."/>
            <person name="Kuo A."/>
            <person name="Salamov A."/>
            <person name="Ahrendt S.R."/>
            <person name="Lipzen A."/>
            <person name="Sullivan W."/>
            <person name="Andreopoulos W.B."/>
            <person name="Clum A."/>
            <person name="Lindquist E."/>
            <person name="Daum C."/>
            <person name="Ramamoorthy G.K."/>
            <person name="Gryganskyi A."/>
            <person name="Culley D."/>
            <person name="Magnuson J.K."/>
            <person name="James T.Y."/>
            <person name="O'Malley M.A."/>
            <person name="Stajich J.E."/>
            <person name="Spatafora J.W."/>
            <person name="Visel A."/>
            <person name="Grigoriev I.V."/>
        </authorList>
    </citation>
    <scope>NUCLEOTIDE SEQUENCE [LARGE SCALE GENOMIC DNA]</scope>
    <source>
        <strain evidence="7 8">NRRL 3301</strain>
    </source>
</reference>
<dbReference type="Gene3D" id="1.25.10.10">
    <property type="entry name" value="Leucine-rich Repeat Variant"/>
    <property type="match status" value="5"/>
</dbReference>
<dbReference type="PANTHER" id="PTHR23346">
    <property type="entry name" value="TRANSLATIONAL ACTIVATOR GCN1-RELATED"/>
    <property type="match status" value="1"/>
</dbReference>
<keyword evidence="2" id="KW-0677">Repeat</keyword>
<dbReference type="STRING" id="101127.A0A1X2G599"/>
<evidence type="ECO:0000256" key="3">
    <source>
        <dbReference type="ARBA" id="ARBA00072275"/>
    </source>
</evidence>
<dbReference type="GO" id="GO:0034198">
    <property type="term" value="P:cellular response to amino acid starvation"/>
    <property type="evidence" value="ECO:0007669"/>
    <property type="project" value="TreeGrafter"/>
</dbReference>
<dbReference type="GO" id="GO:0030295">
    <property type="term" value="F:protein kinase activator activity"/>
    <property type="evidence" value="ECO:0007669"/>
    <property type="project" value="UniProtKB-ARBA"/>
</dbReference>
<evidence type="ECO:0000256" key="4">
    <source>
        <dbReference type="PROSITE-ProRule" id="PRU00103"/>
    </source>
</evidence>
<evidence type="ECO:0000256" key="5">
    <source>
        <dbReference type="SAM" id="MobiDB-lite"/>
    </source>
</evidence>
<keyword evidence="8" id="KW-1185">Reference proteome</keyword>
<dbReference type="Pfam" id="PF24993">
    <property type="entry name" value="GNC1_N"/>
    <property type="match status" value="1"/>
</dbReference>
<dbReference type="InterPro" id="IPR056810">
    <property type="entry name" value="GNC1-like_N"/>
</dbReference>
<dbReference type="OrthoDB" id="5148094at2759"/>
<dbReference type="SUPFAM" id="SSF48371">
    <property type="entry name" value="ARM repeat"/>
    <property type="match status" value="3"/>
</dbReference>
<dbReference type="InterPro" id="IPR016024">
    <property type="entry name" value="ARM-type_fold"/>
</dbReference>
<dbReference type="Pfam" id="PF12074">
    <property type="entry name" value="Gcn1_N"/>
    <property type="match status" value="1"/>
</dbReference>
<evidence type="ECO:0000313" key="8">
    <source>
        <dbReference type="Proteomes" id="UP000242146"/>
    </source>
</evidence>
<sequence length="2486" mass="274312">MTQSDHGDLSWVEYIKFDVVSNITTSKVSDRLDFLNNSLLRRVKRRDMPDHVLPIVLNLLKLTYTRYQDRPSRQAVLDIFTEFNNWQSTAFQKLFVPIVTREAEKCCKQAPGKDNYLTTGADRFILLTWINLLICFMLGNNDKDIEEVLPGAVGAQAILLLSLAEGSKNSIWKSGLSSVRRTIRCQAPSIPNLLDIILKAPPTTTNASSILVGTLVDVCLHLKDVDGKSRYLEERSAELMDYYLKHIASSKVRVQPSILYAFDGYVHNFIDENCFESQVAPVLEKMMLRSPEVVLSTLSHIISSLSFDPSLVFTKNLSEPLSKQFCSTSPAIRTAALALCQDLGKVCHDTSSLLTMTGHLTKLLQQNKLSSAEHRTDVYQSLSALSAGNSPQVCCKALLDGYIPMVSSRETNESALVLAIQCTEKPIQAVLRKCYDFDVSTLEKVTQTIASGLASAKPMIRTQWANIVGSVYWNDTQDPIPMLMEQAYQYIDPLFASVCKLTTKPSAWKDSPLEVYVLVSFLKGQIESTWPSIPEKVQDILSKYKYPLSMTGDLEKEIISFLTLDRVFTKALTKEEGVWLTRALFSVMKQGDADLLKSGGIGHLLGQPLIWTIVHHPSKEVRRLAYESLASLSISAPEKVSKALASSFTVWLLDIEQNNKTSVPVQAIANSPNGLDIRTSQRFASVLRAICDFRKLPEHIKSPVLVEMVVLAHHRYLAPSERFNWIVLVQKAGVDPGTLVRNFAPRIKALIQDALHHGNDASSMFYEAGLSAISTLSFIDPSVAPMYFDNVTALAPAIMSGITEFECDVWRTCPDVAFVDVLKKNETNYGRERKSKDQDWEDQIRAELAAKKNEARKLTKEETAAVNAQLKKEAAIRNHVQHVYTTILLGLDVLDSLIPGSVVGWDDATSQLLLQAVSILLALANANAGMLVKDKILKIHLHLTKYLQREMEPSLSDALTLATLRTSNLKYIPSEWCDEPLSSLVARVIYRLRYQSESKPLSPYGFAISFPLLDQVIRQNGIVAGDSKESTALEQVNLALDIIGFHASLGSQEILPRQAVLDTLLHVISEYPGLAKPAKSYLLSFCEAMEDTNVTSEEYAVLFHGLLSDESAVRFAALNALEMLDLSEMQFSIELWIACHDEESEANALLAVALWDNNELSLRQDQWCSDFLDFVTCNNGFVRTASSGALADCISLYPELASRVLDSIYHMYREKAAPLDPEYDQLGLVIPETLNREDPWWSRSGLAIALKKCAPHIQVDNALKVLHFLIHDLALGDRNETVRKQMLEAGLAMVNAYGKEHPQLLEVFEKYLDLPPISLDRDTLDYIRQSVVILYGASAGYLAVGDPKIRVAVDKLIDTLDTPSEVVQSSVADCLPPLIKMIKDETPNIVESLFKKLFESEKYAVRKGAAYGLAGVVKGRGIAALKECNVIQTLKDAVDNKRNYQYRQGALFAFETLSGTLGRLFEPYVSQIIPLLLVCFSDTNVDVREASADTGRMIMSKISGHCVKLILPSILEGLDERQWRTKKASVELLGAMAYCAPKQLSVSLPNIIPRITEVLADTHSQVQAAGKRSLQMFGEVISNPEIQLLVPDLLQALSDPNKKTMIALKKLLQTSFVHYIDSPSLAIVMPILERGLRERGTEIKTKSAQIVGNMATLTDQKDLVPYLPVVLPCVKEVLMDPVPEARGTAAKALGSLVEKLGEDNFPNLVIELLDTLKADSGGVDRQGAAQGLAEVLAGLGLDRLESLLPDIIANADSPRPYVREGFISLLIYLPATYGPRFQPYIGRVIPPILMGLADESEFVRDASLRAGRMIVKNYATKAVDLLLPELEKGVFDHNWRIRQSSVQLVSDLLFRITGTSDPSKSLQALGNASNLDEEDADEGAQDEHQGDKRKHQLRDVLGKERSDRILSALYIVRRDSSGLVRQASLQVWKAIVSNTPRTVRDILPTMMSMIIQLLSCTDEADFDKRNVAARTVSDLVAKLGERVLPDILPILQSSLQSQDDSVRQGVMVAFGEVIATADRVQVTDFIDQIVPTLRQSLCDSSDEVRGAAAQTFDTLHQSVGSRAIDDILPFLLNQLQAKTDTSTYALSALKEIMTVRSNVVFPVLIPTLIAVPITAFNAGALASLVTVAGPALNRRLSSILDALVTSCVLAKGDVESEAQLIKSIEALVVSIDDEDGLSIFISTLFQEAKSDQPQRRAVACNIIASFFKESEVDASDYVGDWISTLILLLNDHEMEVVQSAWSALSAVVKSVDKDEYEIYVALARRAVEIMSAPGTDVKGFCMIPKGLGAILPIFLQSLMYGAIEAREQGALAIGDLIERTSEAALKPFVTQITGPLIRIVGDRYPGKVKTSILKTLSQLLNKVPMHVKPFLPQLQRSFIKSLQEPDDEIRENAATALGVLIPLLLRVDPLVAELVSGVRTSENDNIKLSMIRALSDVVEKVGDKMNGVSRNSVESVVTDGEGSEDSTIQLATQFLKSALLLA</sequence>
<dbReference type="PROSITE" id="PS50077">
    <property type="entry name" value="HEAT_REPEAT"/>
    <property type="match status" value="3"/>
</dbReference>
<dbReference type="Proteomes" id="UP000242146">
    <property type="component" value="Unassembled WGS sequence"/>
</dbReference>
<dbReference type="InterPro" id="IPR022716">
    <property type="entry name" value="Gcn1_N"/>
</dbReference>
<evidence type="ECO:0000256" key="1">
    <source>
        <dbReference type="ARBA" id="ARBA00007366"/>
    </source>
</evidence>
<feature type="compositionally biased region" description="Acidic residues" evidence="5">
    <location>
        <begin position="1875"/>
        <end position="1884"/>
    </location>
</feature>
<dbReference type="FunFam" id="1.25.10.10:FF:000096">
    <property type="entry name" value="eIF-2-alpha kinase activator gcn1"/>
    <property type="match status" value="1"/>
</dbReference>
<evidence type="ECO:0000313" key="7">
    <source>
        <dbReference type="EMBL" id="ORX44432.1"/>
    </source>
</evidence>
<evidence type="ECO:0000256" key="2">
    <source>
        <dbReference type="ARBA" id="ARBA00022737"/>
    </source>
</evidence>
<dbReference type="InterPro" id="IPR057546">
    <property type="entry name" value="HEAT_GCN1"/>
</dbReference>
<dbReference type="FunFam" id="1.25.10.10:FF:000090">
    <property type="entry name" value="eIF-2-alpha kinase activator GCN1"/>
    <property type="match status" value="1"/>
</dbReference>
<feature type="region of interest" description="Disordered" evidence="5">
    <location>
        <begin position="1864"/>
        <end position="1898"/>
    </location>
</feature>